<proteinExistence type="predicted"/>
<dbReference type="PROSITE" id="PS50181">
    <property type="entry name" value="FBOX"/>
    <property type="match status" value="1"/>
</dbReference>
<dbReference type="OrthoDB" id="3054922at2759"/>
<keyword evidence="3" id="KW-1185">Reference proteome</keyword>
<organism evidence="2 3">
    <name type="scientific">Hypholoma sublateritium (strain FD-334 SS-4)</name>
    <dbReference type="NCBI Taxonomy" id="945553"/>
    <lineage>
        <taxon>Eukaryota</taxon>
        <taxon>Fungi</taxon>
        <taxon>Dikarya</taxon>
        <taxon>Basidiomycota</taxon>
        <taxon>Agaricomycotina</taxon>
        <taxon>Agaricomycetes</taxon>
        <taxon>Agaricomycetidae</taxon>
        <taxon>Agaricales</taxon>
        <taxon>Agaricineae</taxon>
        <taxon>Strophariaceae</taxon>
        <taxon>Hypholoma</taxon>
    </lineage>
</organism>
<dbReference type="EMBL" id="KN817605">
    <property type="protein sequence ID" value="KJA17321.1"/>
    <property type="molecule type" value="Genomic_DNA"/>
</dbReference>
<reference evidence="3" key="1">
    <citation type="submission" date="2014-04" db="EMBL/GenBank/DDBJ databases">
        <title>Evolutionary Origins and Diversification of the Mycorrhizal Mutualists.</title>
        <authorList>
            <consortium name="DOE Joint Genome Institute"/>
            <consortium name="Mycorrhizal Genomics Consortium"/>
            <person name="Kohler A."/>
            <person name="Kuo A."/>
            <person name="Nagy L.G."/>
            <person name="Floudas D."/>
            <person name="Copeland A."/>
            <person name="Barry K.W."/>
            <person name="Cichocki N."/>
            <person name="Veneault-Fourrey C."/>
            <person name="LaButti K."/>
            <person name="Lindquist E.A."/>
            <person name="Lipzen A."/>
            <person name="Lundell T."/>
            <person name="Morin E."/>
            <person name="Murat C."/>
            <person name="Riley R."/>
            <person name="Ohm R."/>
            <person name="Sun H."/>
            <person name="Tunlid A."/>
            <person name="Henrissat B."/>
            <person name="Grigoriev I.V."/>
            <person name="Hibbett D.S."/>
            <person name="Martin F."/>
        </authorList>
    </citation>
    <scope>NUCLEOTIDE SEQUENCE [LARGE SCALE GENOMIC DNA]</scope>
    <source>
        <strain evidence="3">FD-334 SS-4</strain>
    </source>
</reference>
<dbReference type="Gene3D" id="3.80.10.10">
    <property type="entry name" value="Ribonuclease Inhibitor"/>
    <property type="match status" value="1"/>
</dbReference>
<evidence type="ECO:0000313" key="3">
    <source>
        <dbReference type="Proteomes" id="UP000054270"/>
    </source>
</evidence>
<evidence type="ECO:0000259" key="1">
    <source>
        <dbReference type="PROSITE" id="PS50181"/>
    </source>
</evidence>
<dbReference type="AlphaFoldDB" id="A0A0D2NL45"/>
<sequence>MASGPPILPPQFASPMHLDLTRLSRTMRLQKLGRKALPPIRTLLDTVPDEVMEHILSFCAQREVLAISLTCWRLAAVANGTLYRYIRPLNLTKSACFFRTIYLHEHLGTFVRKYRNPLLEIENELIKRYRKLKPKALGLLHDIGYTDSLALVTTALRKMPNLSHLELLFPETEIQTDYVARLLEGCPFQLLHFHTNLRFDLAMAKFLHSQDDLQDLRLHSSTPFSSLDMTTLNGDMLPKLSTLGWSSRVPIELVRHLVKGRPIHTIDVQLPSGIYDISDFLGIGVEASPLVRVANITFRDPRHPLYSQLEVLNIQFPNLTGLGIAVFALTQEITNDLYKIVKSFKQLERLFIYDQFHDLALTRGVILQYARSFWNRCATLRKIGFYVCDPFLMVEKTTVTTGKVKTVLWVVRS</sequence>
<gene>
    <name evidence="2" type="ORF">HYPSUDRAFT_57762</name>
</gene>
<dbReference type="Pfam" id="PF12937">
    <property type="entry name" value="F-box-like"/>
    <property type="match status" value="1"/>
</dbReference>
<accession>A0A0D2NL45</accession>
<dbReference type="InterPro" id="IPR001810">
    <property type="entry name" value="F-box_dom"/>
</dbReference>
<name>A0A0D2NL45_HYPSF</name>
<dbReference type="InterPro" id="IPR032675">
    <property type="entry name" value="LRR_dom_sf"/>
</dbReference>
<protein>
    <recommendedName>
        <fullName evidence="1">F-box domain-containing protein</fullName>
    </recommendedName>
</protein>
<dbReference type="InterPro" id="IPR036047">
    <property type="entry name" value="F-box-like_dom_sf"/>
</dbReference>
<dbReference type="SUPFAM" id="SSF81383">
    <property type="entry name" value="F-box domain"/>
    <property type="match status" value="1"/>
</dbReference>
<feature type="domain" description="F-box" evidence="1">
    <location>
        <begin position="41"/>
        <end position="86"/>
    </location>
</feature>
<evidence type="ECO:0000313" key="2">
    <source>
        <dbReference type="EMBL" id="KJA17321.1"/>
    </source>
</evidence>
<dbReference type="CDD" id="cd09917">
    <property type="entry name" value="F-box_SF"/>
    <property type="match status" value="1"/>
</dbReference>
<dbReference type="Proteomes" id="UP000054270">
    <property type="component" value="Unassembled WGS sequence"/>
</dbReference>